<evidence type="ECO:0000313" key="1">
    <source>
        <dbReference type="EMBL" id="EKJ46665.1"/>
    </source>
</evidence>
<sequence>CADACGSAH</sequence>
<dbReference type="EC" id="3.1.22.4" evidence="1"/>
<keyword evidence="1" id="KW-0378">Hydrolase</keyword>
<evidence type="ECO:0000313" key="2">
    <source>
        <dbReference type="Proteomes" id="UP000006789"/>
    </source>
</evidence>
<feature type="non-terminal residue" evidence="1">
    <location>
        <position position="1"/>
    </location>
</feature>
<dbReference type="EMBL" id="AMVG01000244">
    <property type="protein sequence ID" value="EKJ46665.1"/>
    <property type="molecule type" value="Genomic_DNA"/>
</dbReference>
<comment type="caution">
    <text evidence="1">The sequence shown here is derived from an EMBL/GenBank/DDBJ whole genome shotgun (WGS) entry which is preliminary data.</text>
</comment>
<dbReference type="GO" id="GO:0016787">
    <property type="term" value="F:hydrolase activity"/>
    <property type="evidence" value="ECO:0007669"/>
    <property type="project" value="UniProtKB-KW"/>
</dbReference>
<protein>
    <submittedName>
        <fullName evidence="1">Crossover junction endodeoxyribonuclease rusA</fullName>
        <ecNumber evidence="1">3.1.22.4</ecNumber>
    </submittedName>
</protein>
<organism evidence="1 2">
    <name type="scientific">Escherichia coli EC1870</name>
    <dbReference type="NCBI Taxonomy" id="1005554"/>
    <lineage>
        <taxon>Bacteria</taxon>
        <taxon>Pseudomonadati</taxon>
        <taxon>Pseudomonadota</taxon>
        <taxon>Gammaproteobacteria</taxon>
        <taxon>Enterobacterales</taxon>
        <taxon>Enterobacteriaceae</taxon>
        <taxon>Escherichia</taxon>
    </lineage>
</organism>
<name>A0AAV3HC78_ECOLX</name>
<gene>
    <name evidence="1" type="ORF">ECEC1870_1721</name>
</gene>
<proteinExistence type="predicted"/>
<dbReference type="Proteomes" id="UP000006789">
    <property type="component" value="Unassembled WGS sequence"/>
</dbReference>
<accession>A0AAV3HC78</accession>
<reference evidence="1 2" key="1">
    <citation type="submission" date="2012-06" db="EMBL/GenBank/DDBJ databases">
        <title>Genomic anatomy of Escherichia coli O157:H7 outbreaks.</title>
        <authorList>
            <person name="Eppinger M."/>
            <person name="Daugherty S."/>
            <person name="Agrawal S."/>
            <person name="Galens K."/>
            <person name="Tallon L."/>
            <person name="Shefchek K."/>
            <person name="Parankush S."/>
            <person name="Cebula T.A."/>
            <person name="Feng P."/>
            <person name="Soderlund R."/>
            <person name="Mammel M.K."/>
            <person name="DebRoy C."/>
            <person name="Dudley E.G."/>
            <person name="Tarr P.I."/>
            <person name="Fraser-Liggett C."/>
            <person name="Ravel J."/>
        </authorList>
    </citation>
    <scope>NUCLEOTIDE SEQUENCE [LARGE SCALE GENOMIC DNA]</scope>
    <source>
        <strain evidence="1 2">EC1870</strain>
    </source>
</reference>